<evidence type="ECO:0000256" key="7">
    <source>
        <dbReference type="SAM" id="SignalP"/>
    </source>
</evidence>
<keyword evidence="3" id="KW-1064">Adaptive immunity</keyword>
<protein>
    <recommendedName>
        <fullName evidence="8">Ig-like domain-containing protein</fullName>
    </recommendedName>
</protein>
<keyword evidence="1 7" id="KW-0732">Signal</keyword>
<dbReference type="InterPro" id="IPR013783">
    <property type="entry name" value="Ig-like_fold"/>
</dbReference>
<dbReference type="GO" id="GO:0002250">
    <property type="term" value="P:adaptive immune response"/>
    <property type="evidence" value="ECO:0007669"/>
    <property type="project" value="UniProtKB-KW"/>
</dbReference>
<reference evidence="9 10" key="1">
    <citation type="journal article" date="2012" name="Genome Biol.">
        <title>Sequencing three crocodilian genomes to illuminate the evolution of archosaurs and amniotes.</title>
        <authorList>
            <person name="St John J.A."/>
            <person name="Braun E.L."/>
            <person name="Isberg S.R."/>
            <person name="Miles L.G."/>
            <person name="Chong A.Y."/>
            <person name="Gongora J."/>
            <person name="Dalzell P."/>
            <person name="Moran C."/>
            <person name="Bed'hom B."/>
            <person name="Abzhanov A."/>
            <person name="Burgess S.C."/>
            <person name="Cooksey A.M."/>
            <person name="Castoe T.A."/>
            <person name="Crawford N.G."/>
            <person name="Densmore L.D."/>
            <person name="Drew J.C."/>
            <person name="Edwards S.V."/>
            <person name="Faircloth B.C."/>
            <person name="Fujita M.K."/>
            <person name="Greenwold M.J."/>
            <person name="Hoffmann F.G."/>
            <person name="Howard J.M."/>
            <person name="Iguchi T."/>
            <person name="Janes D.E."/>
            <person name="Khan S.Y."/>
            <person name="Kohno S."/>
            <person name="de Koning A.J."/>
            <person name="Lance S.L."/>
            <person name="McCarthy F.M."/>
            <person name="McCormack J.E."/>
            <person name="Merchant M.E."/>
            <person name="Peterson D.G."/>
            <person name="Pollock D.D."/>
            <person name="Pourmand N."/>
            <person name="Raney B.J."/>
            <person name="Roessler K.A."/>
            <person name="Sanford J.R."/>
            <person name="Sawyer R.H."/>
            <person name="Schmidt C.J."/>
            <person name="Triplett E.W."/>
            <person name="Tuberville T.D."/>
            <person name="Venegas-Anaya M."/>
            <person name="Howard J.T."/>
            <person name="Jarvis E.D."/>
            <person name="Guillette L.J.Jr."/>
            <person name="Glenn T.C."/>
            <person name="Green R.E."/>
            <person name="Ray D.A."/>
        </authorList>
    </citation>
    <scope>NUCLEOTIDE SEQUENCE [LARGE SCALE GENOMIC DNA]</scope>
    <source>
        <strain evidence="9">KSC_2009_1</strain>
    </source>
</reference>
<dbReference type="SMART" id="SM00406">
    <property type="entry name" value="IGv"/>
    <property type="match status" value="1"/>
</dbReference>
<feature type="chain" id="PRO_5007586177" description="Ig-like domain-containing protein" evidence="7">
    <location>
        <begin position="19"/>
        <end position="167"/>
    </location>
</feature>
<dbReference type="PANTHER" id="PTHR19343:SF2">
    <property type="entry name" value="T-CELL RECEPTOR BETA CHAIN V REGION E1"/>
    <property type="match status" value="1"/>
</dbReference>
<name>A0A151NM14_ALLMI</name>
<feature type="domain" description="Ig-like" evidence="8">
    <location>
        <begin position="92"/>
        <end position="167"/>
    </location>
</feature>
<dbReference type="GO" id="GO:0042605">
    <property type="term" value="F:peptide antigen binding"/>
    <property type="evidence" value="ECO:0007669"/>
    <property type="project" value="TreeGrafter"/>
</dbReference>
<feature type="signal peptide" evidence="7">
    <location>
        <begin position="1"/>
        <end position="18"/>
    </location>
</feature>
<evidence type="ECO:0000259" key="8">
    <source>
        <dbReference type="PROSITE" id="PS50835"/>
    </source>
</evidence>
<proteinExistence type="predicted"/>
<dbReference type="PROSITE" id="PS50835">
    <property type="entry name" value="IG_LIKE"/>
    <property type="match status" value="1"/>
</dbReference>
<dbReference type="InterPro" id="IPR013106">
    <property type="entry name" value="Ig_V-set"/>
</dbReference>
<evidence type="ECO:0000256" key="5">
    <source>
        <dbReference type="ARBA" id="ARBA00023319"/>
    </source>
</evidence>
<dbReference type="SUPFAM" id="SSF48726">
    <property type="entry name" value="Immunoglobulin"/>
    <property type="match status" value="1"/>
</dbReference>
<organism evidence="9 10">
    <name type="scientific">Alligator mississippiensis</name>
    <name type="common">American alligator</name>
    <dbReference type="NCBI Taxonomy" id="8496"/>
    <lineage>
        <taxon>Eukaryota</taxon>
        <taxon>Metazoa</taxon>
        <taxon>Chordata</taxon>
        <taxon>Craniata</taxon>
        <taxon>Vertebrata</taxon>
        <taxon>Euteleostomi</taxon>
        <taxon>Archelosauria</taxon>
        <taxon>Archosauria</taxon>
        <taxon>Crocodylia</taxon>
        <taxon>Alligatoridae</taxon>
        <taxon>Alligatorinae</taxon>
        <taxon>Alligator</taxon>
    </lineage>
</organism>
<dbReference type="Proteomes" id="UP000050525">
    <property type="component" value="Unassembled WGS sequence"/>
</dbReference>
<evidence type="ECO:0000256" key="2">
    <source>
        <dbReference type="ARBA" id="ARBA00022859"/>
    </source>
</evidence>
<dbReference type="Pfam" id="PF07686">
    <property type="entry name" value="V-set"/>
    <property type="match status" value="1"/>
</dbReference>
<sequence length="167" mass="19259">MWGCLFFSMLLLWGPGSGSDYVEQPPFLTGISGKPRTVQCTLKQSAYDWMYCFREPCQHLPKHLDKAQKVVASDKVEQPPFLMGVPEEFPPLQCTLKDQAFFNMYWYRQRGSKEMEALFYSATNDRETNFTAEPMTAKRRGNTWTLTLNSPSREDSAMYYCACSKAQ</sequence>
<dbReference type="AlphaFoldDB" id="A0A151NM14"/>
<keyword evidence="4" id="KW-0675">Receptor</keyword>
<dbReference type="EMBL" id="AKHW03002692">
    <property type="protein sequence ID" value="KYO37525.1"/>
    <property type="molecule type" value="Genomic_DNA"/>
</dbReference>
<dbReference type="PANTHER" id="PTHR19343">
    <property type="entry name" value="T CELL RECEPTOR ALPHA VARIABLE 1-2"/>
    <property type="match status" value="1"/>
</dbReference>
<dbReference type="InterPro" id="IPR051006">
    <property type="entry name" value="TCR_variable_domain"/>
</dbReference>
<keyword evidence="2" id="KW-0391">Immunity</keyword>
<dbReference type="Gene3D" id="2.60.40.10">
    <property type="entry name" value="Immunoglobulins"/>
    <property type="match status" value="1"/>
</dbReference>
<evidence type="ECO:0000256" key="4">
    <source>
        <dbReference type="ARBA" id="ARBA00023170"/>
    </source>
</evidence>
<gene>
    <name evidence="9" type="ORF">Y1Q_0015260</name>
</gene>
<dbReference type="InterPro" id="IPR036179">
    <property type="entry name" value="Ig-like_dom_sf"/>
</dbReference>
<comment type="caution">
    <text evidence="9">The sequence shown here is derived from an EMBL/GenBank/DDBJ whole genome shotgun (WGS) entry which is preliminary data.</text>
</comment>
<evidence type="ECO:0000256" key="6">
    <source>
        <dbReference type="ARBA" id="ARBA00043266"/>
    </source>
</evidence>
<keyword evidence="6" id="KW-1279">T cell receptor</keyword>
<dbReference type="InterPro" id="IPR007110">
    <property type="entry name" value="Ig-like_dom"/>
</dbReference>
<dbReference type="GO" id="GO:0042101">
    <property type="term" value="C:T cell receptor complex"/>
    <property type="evidence" value="ECO:0007669"/>
    <property type="project" value="UniProtKB-KW"/>
</dbReference>
<keyword evidence="10" id="KW-1185">Reference proteome</keyword>
<evidence type="ECO:0000313" key="9">
    <source>
        <dbReference type="EMBL" id="KYO37525.1"/>
    </source>
</evidence>
<evidence type="ECO:0000256" key="1">
    <source>
        <dbReference type="ARBA" id="ARBA00022729"/>
    </source>
</evidence>
<evidence type="ECO:0000313" key="10">
    <source>
        <dbReference type="Proteomes" id="UP000050525"/>
    </source>
</evidence>
<accession>A0A151NM14</accession>
<evidence type="ECO:0000256" key="3">
    <source>
        <dbReference type="ARBA" id="ARBA00023130"/>
    </source>
</evidence>
<keyword evidence="5" id="KW-0393">Immunoglobulin domain</keyword>